<accession>A0A645D6N6</accession>
<dbReference type="AlphaFoldDB" id="A0A645D6N6"/>
<reference evidence="1" key="1">
    <citation type="submission" date="2019-08" db="EMBL/GenBank/DDBJ databases">
        <authorList>
            <person name="Kucharzyk K."/>
            <person name="Murdoch R.W."/>
            <person name="Higgins S."/>
            <person name="Loffler F."/>
        </authorList>
    </citation>
    <scope>NUCLEOTIDE SEQUENCE</scope>
</reference>
<sequence length="101" mass="11714">MLIKMAAECITRMQCGFVSRGNPRTSFYQVVLAVERGRGKIIVQGMNLEAGEAGDRRFRPLPHIPKHIVKISLLEFIHRTRRRAIFEINVSRRTRPLHHIL</sequence>
<protein>
    <submittedName>
        <fullName evidence="1">Uncharacterized protein</fullName>
    </submittedName>
</protein>
<evidence type="ECO:0000313" key="1">
    <source>
        <dbReference type="EMBL" id="MPM84921.1"/>
    </source>
</evidence>
<proteinExistence type="predicted"/>
<gene>
    <name evidence="1" type="ORF">SDC9_131997</name>
</gene>
<name>A0A645D6N6_9ZZZZ</name>
<organism evidence="1">
    <name type="scientific">bioreactor metagenome</name>
    <dbReference type="NCBI Taxonomy" id="1076179"/>
    <lineage>
        <taxon>unclassified sequences</taxon>
        <taxon>metagenomes</taxon>
        <taxon>ecological metagenomes</taxon>
    </lineage>
</organism>
<dbReference type="EMBL" id="VSSQ01033354">
    <property type="protein sequence ID" value="MPM84921.1"/>
    <property type="molecule type" value="Genomic_DNA"/>
</dbReference>
<comment type="caution">
    <text evidence="1">The sequence shown here is derived from an EMBL/GenBank/DDBJ whole genome shotgun (WGS) entry which is preliminary data.</text>
</comment>